<accession>A0A8K0HU57</accession>
<dbReference type="OrthoDB" id="654716at2759"/>
<organism evidence="2 3">
    <name type="scientific">Cocos nucifera</name>
    <name type="common">Coconut palm</name>
    <dbReference type="NCBI Taxonomy" id="13894"/>
    <lineage>
        <taxon>Eukaryota</taxon>
        <taxon>Viridiplantae</taxon>
        <taxon>Streptophyta</taxon>
        <taxon>Embryophyta</taxon>
        <taxon>Tracheophyta</taxon>
        <taxon>Spermatophyta</taxon>
        <taxon>Magnoliopsida</taxon>
        <taxon>Liliopsida</taxon>
        <taxon>Arecaceae</taxon>
        <taxon>Arecoideae</taxon>
        <taxon>Cocoseae</taxon>
        <taxon>Attaleinae</taxon>
        <taxon>Cocos</taxon>
    </lineage>
</organism>
<name>A0A8K0HU57_COCNU</name>
<dbReference type="AlphaFoldDB" id="A0A8K0HU57"/>
<reference evidence="2" key="2">
    <citation type="submission" date="2019-07" db="EMBL/GenBank/DDBJ databases">
        <authorList>
            <person name="Yang Y."/>
            <person name="Bocs S."/>
            <person name="Baudouin L."/>
        </authorList>
    </citation>
    <scope>NUCLEOTIDE SEQUENCE</scope>
    <source>
        <tissue evidence="2">Spear leaf of Hainan Tall coconut</tissue>
    </source>
</reference>
<comment type="caution">
    <text evidence="2">The sequence shown here is derived from an EMBL/GenBank/DDBJ whole genome shotgun (WGS) entry which is preliminary data.</text>
</comment>
<reference evidence="2" key="1">
    <citation type="journal article" date="2017" name="Gigascience">
        <title>The genome draft of coconut (Cocos nucifera).</title>
        <authorList>
            <person name="Xiao Y."/>
            <person name="Xu P."/>
            <person name="Fan H."/>
            <person name="Baudouin L."/>
            <person name="Xia W."/>
            <person name="Bocs S."/>
            <person name="Xu J."/>
            <person name="Li Q."/>
            <person name="Guo A."/>
            <person name="Zhou L."/>
            <person name="Li J."/>
            <person name="Wu Y."/>
            <person name="Ma Z."/>
            <person name="Armero A."/>
            <person name="Issali A.E."/>
            <person name="Liu N."/>
            <person name="Peng M."/>
            <person name="Yang Y."/>
        </authorList>
    </citation>
    <scope>NUCLEOTIDE SEQUENCE</scope>
    <source>
        <tissue evidence="2">Spear leaf of Hainan Tall coconut</tissue>
    </source>
</reference>
<dbReference type="EMBL" id="CM017872">
    <property type="protein sequence ID" value="KAG1326656.1"/>
    <property type="molecule type" value="Genomic_DNA"/>
</dbReference>
<evidence type="ECO:0000256" key="1">
    <source>
        <dbReference type="SAM" id="MobiDB-lite"/>
    </source>
</evidence>
<gene>
    <name evidence="2" type="ORF">COCNU_01G005900</name>
</gene>
<proteinExistence type="predicted"/>
<protein>
    <submittedName>
        <fullName evidence="2">Uncharacterized protein</fullName>
    </submittedName>
</protein>
<feature type="region of interest" description="Disordered" evidence="1">
    <location>
        <begin position="25"/>
        <end position="45"/>
    </location>
</feature>
<dbReference type="Proteomes" id="UP000797356">
    <property type="component" value="Chromosome 1"/>
</dbReference>
<evidence type="ECO:0000313" key="2">
    <source>
        <dbReference type="EMBL" id="KAG1326656.1"/>
    </source>
</evidence>
<sequence>MGGSSSKSAFCSCFSSQHVEAEGELRCNSGKVRPSDEDRPGFVADPNINKKASAFIAKFHESRGNEA</sequence>
<keyword evidence="3" id="KW-1185">Reference proteome</keyword>
<dbReference type="PANTHER" id="PTHR33511">
    <property type="entry name" value="OS06G0632400 PROTEIN"/>
    <property type="match status" value="1"/>
</dbReference>
<evidence type="ECO:0000313" key="3">
    <source>
        <dbReference type="Proteomes" id="UP000797356"/>
    </source>
</evidence>